<protein>
    <submittedName>
        <fullName evidence="2">Uncharacterized protein</fullName>
    </submittedName>
</protein>
<dbReference type="Proteomes" id="UP000694397">
    <property type="component" value="Chromosome 21"/>
</dbReference>
<feature type="region of interest" description="Disordered" evidence="1">
    <location>
        <begin position="90"/>
        <end position="110"/>
    </location>
</feature>
<evidence type="ECO:0000256" key="1">
    <source>
        <dbReference type="SAM" id="MobiDB-lite"/>
    </source>
</evidence>
<name>A0A8C9TZI9_SCLFO</name>
<dbReference type="AlphaFoldDB" id="A0A8C9TZI9"/>
<organism evidence="2 3">
    <name type="scientific">Scleropages formosus</name>
    <name type="common">Asian bonytongue</name>
    <name type="synonym">Osteoglossum formosum</name>
    <dbReference type="NCBI Taxonomy" id="113540"/>
    <lineage>
        <taxon>Eukaryota</taxon>
        <taxon>Metazoa</taxon>
        <taxon>Chordata</taxon>
        <taxon>Craniata</taxon>
        <taxon>Vertebrata</taxon>
        <taxon>Euteleostomi</taxon>
        <taxon>Actinopterygii</taxon>
        <taxon>Neopterygii</taxon>
        <taxon>Teleostei</taxon>
        <taxon>Osteoglossocephala</taxon>
        <taxon>Osteoglossomorpha</taxon>
        <taxon>Osteoglossiformes</taxon>
        <taxon>Osteoglossidae</taxon>
        <taxon>Scleropages</taxon>
    </lineage>
</organism>
<sequence length="146" mass="15896">LLYQLSVCTYLKGSTAGTAVFLPASRVTVYCMNEAELVETALRVLTEGNHGDHRVVTQSAQSSESLEAERTYVSKTDLKGVAEEETLRYTDTSDHDHAVKPDTIPQPTVKGQRVVEASGQELRGLDPAGDAPSDEGLQLLREIFFA</sequence>
<reference evidence="2" key="3">
    <citation type="submission" date="2025-09" db="UniProtKB">
        <authorList>
            <consortium name="Ensembl"/>
        </authorList>
    </citation>
    <scope>IDENTIFICATION</scope>
</reference>
<evidence type="ECO:0000313" key="3">
    <source>
        <dbReference type="Proteomes" id="UP000694397"/>
    </source>
</evidence>
<dbReference type="Ensembl" id="ENSSFOT00015079049.1">
    <property type="protein sequence ID" value="ENSSFOP00015060919.1"/>
    <property type="gene ID" value="ENSSFOG00015028692.1"/>
</dbReference>
<reference evidence="2" key="2">
    <citation type="submission" date="2025-08" db="UniProtKB">
        <authorList>
            <consortium name="Ensembl"/>
        </authorList>
    </citation>
    <scope>IDENTIFICATION</scope>
</reference>
<evidence type="ECO:0000313" key="2">
    <source>
        <dbReference type="Ensembl" id="ENSSFOP00015060919.1"/>
    </source>
</evidence>
<accession>A0A8C9TZI9</accession>
<reference evidence="2 3" key="1">
    <citation type="submission" date="2019-04" db="EMBL/GenBank/DDBJ databases">
        <authorList>
            <consortium name="Wellcome Sanger Institute Data Sharing"/>
        </authorList>
    </citation>
    <scope>NUCLEOTIDE SEQUENCE [LARGE SCALE GENOMIC DNA]</scope>
</reference>
<proteinExistence type="predicted"/>
<feature type="compositionally biased region" description="Basic and acidic residues" evidence="1">
    <location>
        <begin position="90"/>
        <end position="100"/>
    </location>
</feature>
<keyword evidence="3" id="KW-1185">Reference proteome</keyword>
<dbReference type="OrthoDB" id="8936475at2759"/>